<comment type="caution">
    <text evidence="4">The sequence shown here is derived from an EMBL/GenBank/DDBJ whole genome shotgun (WGS) entry which is preliminary data.</text>
</comment>
<dbReference type="InterPro" id="IPR002347">
    <property type="entry name" value="SDR_fam"/>
</dbReference>
<dbReference type="KEGG" id="axe:P40_19900"/>
<name>A0A9Q3ZCB0_9GAMM</name>
<dbReference type="InterPro" id="IPR057326">
    <property type="entry name" value="KR_dom"/>
</dbReference>
<dbReference type="SUPFAM" id="SSF51735">
    <property type="entry name" value="NAD(P)-binding Rossmann-fold domains"/>
    <property type="match status" value="1"/>
</dbReference>
<keyword evidence="5" id="KW-1185">Reference proteome</keyword>
<evidence type="ECO:0000256" key="2">
    <source>
        <dbReference type="ARBA" id="ARBA00023002"/>
    </source>
</evidence>
<comment type="similarity">
    <text evidence="1">Belongs to the short-chain dehydrogenases/reductases (SDR) family.</text>
</comment>
<organism evidence="4 5">
    <name type="scientific">Alloalcanivorax xenomutans</name>
    <dbReference type="NCBI Taxonomy" id="1094342"/>
    <lineage>
        <taxon>Bacteria</taxon>
        <taxon>Pseudomonadati</taxon>
        <taxon>Pseudomonadota</taxon>
        <taxon>Gammaproteobacteria</taxon>
        <taxon>Oceanospirillales</taxon>
        <taxon>Alcanivoracaceae</taxon>
        <taxon>Alloalcanivorax</taxon>
    </lineage>
</organism>
<dbReference type="Gene3D" id="3.40.50.720">
    <property type="entry name" value="NAD(P)-binding Rossmann-like Domain"/>
    <property type="match status" value="1"/>
</dbReference>
<dbReference type="GO" id="GO:0016491">
    <property type="term" value="F:oxidoreductase activity"/>
    <property type="evidence" value="ECO:0007669"/>
    <property type="project" value="UniProtKB-KW"/>
</dbReference>
<dbReference type="PROSITE" id="PS00061">
    <property type="entry name" value="ADH_SHORT"/>
    <property type="match status" value="1"/>
</dbReference>
<dbReference type="PRINTS" id="PR00081">
    <property type="entry name" value="GDHRDH"/>
</dbReference>
<dbReference type="InterPro" id="IPR020904">
    <property type="entry name" value="Sc_DH/Rdtase_CS"/>
</dbReference>
<proteinExistence type="inferred from homology"/>
<dbReference type="RefSeq" id="WP_014996405.1">
    <property type="nucleotide sequence ID" value="NZ_CBDDTQ010000003.1"/>
</dbReference>
<reference evidence="4" key="1">
    <citation type="submission" date="2022-01" db="EMBL/GenBank/DDBJ databases">
        <authorList>
            <person name="Karlyshev A.V."/>
            <person name="Jaspars M."/>
        </authorList>
    </citation>
    <scope>NUCLEOTIDE SEQUENCE</scope>
    <source>
        <strain evidence="4">AGSA3-2</strain>
    </source>
</reference>
<evidence type="ECO:0000259" key="3">
    <source>
        <dbReference type="SMART" id="SM00822"/>
    </source>
</evidence>
<gene>
    <name evidence="4" type="ORF">LZG35_05935</name>
</gene>
<dbReference type="InterPro" id="IPR036291">
    <property type="entry name" value="NAD(P)-bd_dom_sf"/>
</dbReference>
<dbReference type="EMBL" id="JAJVKT010000005">
    <property type="protein sequence ID" value="MCE7508170.1"/>
    <property type="molecule type" value="Genomic_DNA"/>
</dbReference>
<evidence type="ECO:0000313" key="5">
    <source>
        <dbReference type="Proteomes" id="UP001107961"/>
    </source>
</evidence>
<accession>A0A9Q3ZCB0</accession>
<dbReference type="PANTHER" id="PTHR43639">
    <property type="entry name" value="OXIDOREDUCTASE, SHORT-CHAIN DEHYDROGENASE/REDUCTASE FAMILY (AFU_ORTHOLOGUE AFUA_5G02870)"/>
    <property type="match status" value="1"/>
</dbReference>
<keyword evidence="2" id="KW-0560">Oxidoreductase</keyword>
<dbReference type="SMART" id="SM00822">
    <property type="entry name" value="PKS_KR"/>
    <property type="match status" value="1"/>
</dbReference>
<protein>
    <submittedName>
        <fullName evidence="4">SDR family oxidoreductase</fullName>
    </submittedName>
</protein>
<dbReference type="PANTHER" id="PTHR43639:SF1">
    <property type="entry name" value="SHORT-CHAIN DEHYDROGENASE_REDUCTASE FAMILY PROTEIN"/>
    <property type="match status" value="1"/>
</dbReference>
<dbReference type="Proteomes" id="UP001107961">
    <property type="component" value="Unassembled WGS sequence"/>
</dbReference>
<dbReference type="Pfam" id="PF13561">
    <property type="entry name" value="adh_short_C2"/>
    <property type="match status" value="1"/>
</dbReference>
<dbReference type="FunFam" id="3.40.50.720:FF:000084">
    <property type="entry name" value="Short-chain dehydrogenase reductase"/>
    <property type="match status" value="1"/>
</dbReference>
<feature type="domain" description="Ketoreductase" evidence="3">
    <location>
        <begin position="6"/>
        <end position="193"/>
    </location>
</feature>
<dbReference type="CDD" id="cd05233">
    <property type="entry name" value="SDR_c"/>
    <property type="match status" value="1"/>
</dbReference>
<evidence type="ECO:0000313" key="4">
    <source>
        <dbReference type="EMBL" id="MCE7508170.1"/>
    </source>
</evidence>
<sequence>MQIKNAVALITGSSSGIGAATARLFAEYGCNVVINYSRNEAGAQKVADDCRALGVEALVVQADVSRDEDCRALVQATLDQFGRLNILVNNAGTTLFCAHENLDGLSADDFLNIYRVNTVGPYQMVRAAEKALRDSGVAHVVNMASIAGLAGVGSSIAYAASKGALLTMTKSLARVMGPQVRVNAICPGFVQGEWLAQGLGQERYDALLEQTKRGAALNDAASPETVAQAVLGLVIGGDLSTGEALLVDGGSHLNASGVKR</sequence>
<dbReference type="GeneID" id="94688569"/>
<dbReference type="AlphaFoldDB" id="A0A9Q3ZCB0"/>
<evidence type="ECO:0000256" key="1">
    <source>
        <dbReference type="ARBA" id="ARBA00006484"/>
    </source>
</evidence>
<dbReference type="PRINTS" id="PR00080">
    <property type="entry name" value="SDRFAMILY"/>
</dbReference>